<dbReference type="EMBL" id="RCVM01000001">
    <property type="protein sequence ID" value="RLY05345.1"/>
    <property type="molecule type" value="Genomic_DNA"/>
</dbReference>
<dbReference type="RefSeq" id="WP_121834470.1">
    <property type="nucleotide sequence ID" value="NZ_CP163513.1"/>
</dbReference>
<feature type="transmembrane region" description="Helical" evidence="1">
    <location>
        <begin position="71"/>
        <end position="93"/>
    </location>
</feature>
<gene>
    <name evidence="2" type="ORF">EAF07_01210</name>
</gene>
<dbReference type="AlphaFoldDB" id="A0A3L9DW69"/>
<evidence type="ECO:0000313" key="2">
    <source>
        <dbReference type="EMBL" id="RLY05345.1"/>
    </source>
</evidence>
<organism evidence="2 3">
    <name type="scientific">Streptococcus hillyeri</name>
    <dbReference type="NCBI Taxonomy" id="2282420"/>
    <lineage>
        <taxon>Bacteria</taxon>
        <taxon>Bacillati</taxon>
        <taxon>Bacillota</taxon>
        <taxon>Bacilli</taxon>
        <taxon>Lactobacillales</taxon>
        <taxon>Streptococcaceae</taxon>
        <taxon>Streptococcus</taxon>
    </lineage>
</organism>
<evidence type="ECO:0000256" key="1">
    <source>
        <dbReference type="SAM" id="Phobius"/>
    </source>
</evidence>
<comment type="caution">
    <text evidence="2">The sequence shown here is derived from an EMBL/GenBank/DDBJ whole genome shotgun (WGS) entry which is preliminary data.</text>
</comment>
<accession>A0A3L9DW69</accession>
<feature type="transmembrane region" description="Helical" evidence="1">
    <location>
        <begin position="142"/>
        <end position="165"/>
    </location>
</feature>
<evidence type="ECO:0000313" key="3">
    <source>
        <dbReference type="Proteomes" id="UP000279194"/>
    </source>
</evidence>
<dbReference type="InterPro" id="IPR006938">
    <property type="entry name" value="DUF624"/>
</dbReference>
<sequence>MDRLDHIFSRLFFVMKLGMLFVILLLSGGVILGFSPAATVLLTLYHEHRLEIDQYQFTEAYRLFRRQFWQANAFFVVIVGLIGLLGYGLFLLVQLPQQLIVLLLMVSNCCLILYLWAVYACYLKLQVYYTFTFVEGLKLSSIAVFLGLVPFVKLGIGTAICLFIGWKVSLIIGVFIPILWLLFLFDTLEPIYHQVEQKMME</sequence>
<keyword evidence="3" id="KW-1185">Reference proteome</keyword>
<keyword evidence="1" id="KW-0812">Transmembrane</keyword>
<feature type="transmembrane region" description="Helical" evidence="1">
    <location>
        <begin position="171"/>
        <end position="192"/>
    </location>
</feature>
<dbReference type="OrthoDB" id="1650985at2"/>
<keyword evidence="1" id="KW-0472">Membrane</keyword>
<name>A0A3L9DW69_9STRE</name>
<feature type="transmembrane region" description="Helical" evidence="1">
    <location>
        <begin position="99"/>
        <end position="122"/>
    </location>
</feature>
<reference evidence="2 3" key="1">
    <citation type="submission" date="2018-10" db="EMBL/GenBank/DDBJ databases">
        <title>Streptococcus hillyeri sp. nov., isolated from equine tracheal sample.</title>
        <authorList>
            <person name="Macfadyen A.C."/>
            <person name="Waller A."/>
            <person name="Paterson G.K."/>
        </authorList>
    </citation>
    <scope>NUCLEOTIDE SEQUENCE [LARGE SCALE GENOMIC DNA]</scope>
    <source>
        <strain evidence="2 3">28462</strain>
    </source>
</reference>
<feature type="transmembrane region" description="Helical" evidence="1">
    <location>
        <begin position="20"/>
        <end position="45"/>
    </location>
</feature>
<protein>
    <submittedName>
        <fullName evidence="2">DUF624 domain-containing protein</fullName>
    </submittedName>
</protein>
<proteinExistence type="predicted"/>
<dbReference type="Pfam" id="PF04854">
    <property type="entry name" value="DUF624"/>
    <property type="match status" value="1"/>
</dbReference>
<dbReference type="Proteomes" id="UP000279194">
    <property type="component" value="Unassembled WGS sequence"/>
</dbReference>
<keyword evidence="1" id="KW-1133">Transmembrane helix</keyword>